<protein>
    <submittedName>
        <fullName evidence="7">Acetolactate synthase-1/2/3 large subunit</fullName>
        <ecNumber evidence="7">2.2.1.6</ecNumber>
    </submittedName>
</protein>
<evidence type="ECO:0000259" key="4">
    <source>
        <dbReference type="Pfam" id="PF00205"/>
    </source>
</evidence>
<feature type="domain" description="Thiamine pyrophosphate enzyme central" evidence="4">
    <location>
        <begin position="209"/>
        <end position="316"/>
    </location>
</feature>
<dbReference type="EMBL" id="JAFBFH010000006">
    <property type="protein sequence ID" value="MBM7714281.1"/>
    <property type="molecule type" value="Genomic_DNA"/>
</dbReference>
<dbReference type="GO" id="GO:0003984">
    <property type="term" value="F:acetolactate synthase activity"/>
    <property type="evidence" value="ECO:0007669"/>
    <property type="project" value="UniProtKB-EC"/>
</dbReference>
<dbReference type="SUPFAM" id="SSF52518">
    <property type="entry name" value="Thiamin diphosphate-binding fold (THDP-binding)"/>
    <property type="match status" value="2"/>
</dbReference>
<dbReference type="Gene3D" id="3.40.50.970">
    <property type="match status" value="2"/>
</dbReference>
<evidence type="ECO:0000313" key="8">
    <source>
        <dbReference type="Proteomes" id="UP000823485"/>
    </source>
</evidence>
<comment type="similarity">
    <text evidence="1 3">Belongs to the TPP enzyme family.</text>
</comment>
<dbReference type="Pfam" id="PF00205">
    <property type="entry name" value="TPP_enzyme_M"/>
    <property type="match status" value="1"/>
</dbReference>
<proteinExistence type="inferred from homology"/>
<dbReference type="PANTHER" id="PTHR18968">
    <property type="entry name" value="THIAMINE PYROPHOSPHATE ENZYMES"/>
    <property type="match status" value="1"/>
</dbReference>
<dbReference type="PANTHER" id="PTHR18968:SF164">
    <property type="entry name" value="PYRUVATE DECARBOXYLASE"/>
    <property type="match status" value="1"/>
</dbReference>
<evidence type="ECO:0000313" key="7">
    <source>
        <dbReference type="EMBL" id="MBM7714281.1"/>
    </source>
</evidence>
<evidence type="ECO:0000259" key="6">
    <source>
        <dbReference type="Pfam" id="PF02776"/>
    </source>
</evidence>
<dbReference type="InterPro" id="IPR045229">
    <property type="entry name" value="TPP_enz"/>
</dbReference>
<dbReference type="CDD" id="cd07035">
    <property type="entry name" value="TPP_PYR_POX_like"/>
    <property type="match status" value="1"/>
</dbReference>
<dbReference type="PROSITE" id="PS00187">
    <property type="entry name" value="TPP_ENZYMES"/>
    <property type="match status" value="1"/>
</dbReference>
<dbReference type="EC" id="2.2.1.6" evidence="7"/>
<dbReference type="InterPro" id="IPR012000">
    <property type="entry name" value="Thiamin_PyroP_enz_cen_dom"/>
</dbReference>
<evidence type="ECO:0000259" key="5">
    <source>
        <dbReference type="Pfam" id="PF02775"/>
    </source>
</evidence>
<dbReference type="SUPFAM" id="SSF52467">
    <property type="entry name" value="DHS-like NAD/FAD-binding domain"/>
    <property type="match status" value="1"/>
</dbReference>
<keyword evidence="8" id="KW-1185">Reference proteome</keyword>
<dbReference type="CDD" id="cd02002">
    <property type="entry name" value="TPP_BFDC"/>
    <property type="match status" value="1"/>
</dbReference>
<organism evidence="7 8">
    <name type="scientific">Siminovitchia thermophila</name>
    <dbReference type="NCBI Taxonomy" id="1245522"/>
    <lineage>
        <taxon>Bacteria</taxon>
        <taxon>Bacillati</taxon>
        <taxon>Bacillota</taxon>
        <taxon>Bacilli</taxon>
        <taxon>Bacillales</taxon>
        <taxon>Bacillaceae</taxon>
        <taxon>Siminovitchia</taxon>
    </lineage>
</organism>
<name>A0ABS2R3R1_9BACI</name>
<sequence>MSMYTTSRAFLEALQEAGVSYLFANFGSDHPAMIEALADAKREGRTLPEVIICPHEMVALSAAHGYAQITGEPQAVVVHVECGTQNLGAAIHNAWKGRVPVLIFAGTSPITQEGELLGSRNEFIHWIQDVPDQRGIVRGYMKYDYEIKTGTNLKQIVHRALQIAKTSPQGPVYLIGSREVMEAETEPVSINPEQWEPVAPRGLAPMEIQPIIEDLKKAVNPLVVTSYIGKNERAVEQLIAFCEKLAIPVLESVPNYMNFPSDNILHCGYQWNTPAQNTVLEEADFILVIDSDVPWIPFKNKPSRDAVIYYIDEDPLKEGMPLWYIPAKRFFAADAEIALQQLNAALLTTDIHREQVINRRQRIKEYHDAMRGKQVAAEKYPKDVITPEYLLAAIRELCDEDTIITNELISSYEVSYTHLNRKKPGSILGSGAGGLGWNGGAAIGAKLAAPSKTVINLIGDGCYLFSVPSSVHWISRKYKLPFLTVIFNNRGWKSPKLSTLGVHPDGIAKQMNEFFVDFTPHADLSKIAEAAGGAYAKKVTRPEEVKAALKEALQAVKSGRSAVLDVYLQAINKENEEGD</sequence>
<gene>
    <name evidence="7" type="ORF">JOC94_001253</name>
</gene>
<accession>A0ABS2R3R1</accession>
<dbReference type="InterPro" id="IPR000399">
    <property type="entry name" value="TPP-bd_CS"/>
</dbReference>
<dbReference type="Gene3D" id="3.40.50.1220">
    <property type="entry name" value="TPP-binding domain"/>
    <property type="match status" value="1"/>
</dbReference>
<dbReference type="InterPro" id="IPR012001">
    <property type="entry name" value="Thiamin_PyroP_enz_TPP-bd_dom"/>
</dbReference>
<keyword evidence="2 3" id="KW-0786">Thiamine pyrophosphate</keyword>
<dbReference type="Pfam" id="PF02775">
    <property type="entry name" value="TPP_enzyme_C"/>
    <property type="match status" value="1"/>
</dbReference>
<dbReference type="Pfam" id="PF02776">
    <property type="entry name" value="TPP_enzyme_N"/>
    <property type="match status" value="1"/>
</dbReference>
<dbReference type="NCBIfam" id="NF006203">
    <property type="entry name" value="PRK08327.1"/>
    <property type="match status" value="1"/>
</dbReference>
<dbReference type="InterPro" id="IPR011766">
    <property type="entry name" value="TPP_enzyme_TPP-bd"/>
</dbReference>
<reference evidence="7 8" key="1">
    <citation type="submission" date="2021-01" db="EMBL/GenBank/DDBJ databases">
        <title>Genomic Encyclopedia of Type Strains, Phase IV (KMG-IV): sequencing the most valuable type-strain genomes for metagenomic binning, comparative biology and taxonomic classification.</title>
        <authorList>
            <person name="Goeker M."/>
        </authorList>
    </citation>
    <scope>NUCLEOTIDE SEQUENCE [LARGE SCALE GENOMIC DNA]</scope>
    <source>
        <strain evidence="7 8">DSM 105453</strain>
    </source>
</reference>
<comment type="caution">
    <text evidence="7">The sequence shown here is derived from an EMBL/GenBank/DDBJ whole genome shotgun (WGS) entry which is preliminary data.</text>
</comment>
<evidence type="ECO:0000256" key="3">
    <source>
        <dbReference type="RuleBase" id="RU362132"/>
    </source>
</evidence>
<dbReference type="InterPro" id="IPR029061">
    <property type="entry name" value="THDP-binding"/>
</dbReference>
<feature type="domain" description="Thiamine pyrophosphate enzyme N-terminal TPP-binding" evidence="6">
    <location>
        <begin position="5"/>
        <end position="133"/>
    </location>
</feature>
<evidence type="ECO:0000256" key="1">
    <source>
        <dbReference type="ARBA" id="ARBA00007812"/>
    </source>
</evidence>
<evidence type="ECO:0000256" key="2">
    <source>
        <dbReference type="ARBA" id="ARBA00023052"/>
    </source>
</evidence>
<feature type="domain" description="Thiamine pyrophosphate enzyme TPP-binding" evidence="5">
    <location>
        <begin position="417"/>
        <end position="566"/>
    </location>
</feature>
<dbReference type="Proteomes" id="UP000823485">
    <property type="component" value="Unassembled WGS sequence"/>
</dbReference>
<dbReference type="InterPro" id="IPR029035">
    <property type="entry name" value="DHS-like_NAD/FAD-binding_dom"/>
</dbReference>
<keyword evidence="7" id="KW-0808">Transferase</keyword>